<dbReference type="InterPro" id="IPR019320">
    <property type="entry name" value="BORCS8"/>
</dbReference>
<dbReference type="Proteomes" id="UP000268093">
    <property type="component" value="Unassembled WGS sequence"/>
</dbReference>
<sequence length="435" mass="48795">MFKTGPNQLMHSNTVLLMYALRRELIPTSMYVQEHEFGWFRSTYQGRDSLYSGSTRLSGRFQSSHNIACEVNNPQKRKSSFARGVPVQGSRKGVCKQRVFLFLEEQLSFDNMAICSTICNVVFSNISNVLKHLSSSKWQKATFLPLPVYVPNNCDRCLDVDDIALPHQFPGAKTRQAIVFGRGFRCKRRDPTPLLFAVPNKKTSNRRGLYKNSPTSNMTCRVVTSFTFIAHPQPHSHPSLTMDIRKSTDSARSAQLQQYATSPPLPIQKSRSISSRHNRPSSISSSVHSNTSSVDQPWPLSGSFDQLNFFTRRSSISSLNKTGSPNTTSPEGIDFQLKEKVRKATADMSTVMKLILNGASLSLYRVTEHIHKKVPVLVDEKKSLAVISAQVDLSNSNVADARRTVDIMSQIQSFNTVWEMLRKSLEIVEAAKKAS</sequence>
<dbReference type="Pfam" id="PF10167">
    <property type="entry name" value="BORCS8"/>
    <property type="match status" value="1"/>
</dbReference>
<evidence type="ECO:0000313" key="6">
    <source>
        <dbReference type="Proteomes" id="UP000268093"/>
    </source>
</evidence>
<accession>A0A433D9N1</accession>
<evidence type="ECO:0000256" key="1">
    <source>
        <dbReference type="ARBA" id="ARBA00004656"/>
    </source>
</evidence>
<comment type="similarity">
    <text evidence="2">Belongs to the BORCS8 family.</text>
</comment>
<evidence type="ECO:0000256" key="2">
    <source>
        <dbReference type="ARBA" id="ARBA00010463"/>
    </source>
</evidence>
<reference evidence="5 6" key="1">
    <citation type="journal article" date="2018" name="New Phytol.">
        <title>Phylogenomics of Endogonaceae and evolution of mycorrhizas within Mucoromycota.</title>
        <authorList>
            <person name="Chang Y."/>
            <person name="Desiro A."/>
            <person name="Na H."/>
            <person name="Sandor L."/>
            <person name="Lipzen A."/>
            <person name="Clum A."/>
            <person name="Barry K."/>
            <person name="Grigoriev I.V."/>
            <person name="Martin F.M."/>
            <person name="Stajich J.E."/>
            <person name="Smith M.E."/>
            <person name="Bonito G."/>
            <person name="Spatafora J.W."/>
        </authorList>
    </citation>
    <scope>NUCLEOTIDE SEQUENCE [LARGE SCALE GENOMIC DNA]</scope>
    <source>
        <strain evidence="5 6">GMNB39</strain>
    </source>
</reference>
<dbReference type="OrthoDB" id="10044187at2759"/>
<evidence type="ECO:0000313" key="5">
    <source>
        <dbReference type="EMBL" id="RUP47570.1"/>
    </source>
</evidence>
<organism evidence="5 6">
    <name type="scientific">Jimgerdemannia flammicorona</name>
    <dbReference type="NCBI Taxonomy" id="994334"/>
    <lineage>
        <taxon>Eukaryota</taxon>
        <taxon>Fungi</taxon>
        <taxon>Fungi incertae sedis</taxon>
        <taxon>Mucoromycota</taxon>
        <taxon>Mucoromycotina</taxon>
        <taxon>Endogonomycetes</taxon>
        <taxon>Endogonales</taxon>
        <taxon>Endogonaceae</taxon>
        <taxon>Jimgerdemannia</taxon>
    </lineage>
</organism>
<dbReference type="EMBL" id="RBNI01004372">
    <property type="protein sequence ID" value="RUP47570.1"/>
    <property type="molecule type" value="Genomic_DNA"/>
</dbReference>
<evidence type="ECO:0000256" key="4">
    <source>
        <dbReference type="ARBA" id="ARBA00023228"/>
    </source>
</evidence>
<dbReference type="PANTHER" id="PTHR21146:SF0">
    <property type="entry name" value="BLOC-1-RELATED COMPLEX SUBUNIT 8"/>
    <property type="match status" value="1"/>
</dbReference>
<keyword evidence="3" id="KW-0472">Membrane</keyword>
<name>A0A433D9N1_9FUNG</name>
<dbReference type="PANTHER" id="PTHR21146">
    <property type="entry name" value="MEF2B PROTEIN"/>
    <property type="match status" value="1"/>
</dbReference>
<dbReference type="AlphaFoldDB" id="A0A433D9N1"/>
<comment type="caution">
    <text evidence="5">The sequence shown here is derived from an EMBL/GenBank/DDBJ whole genome shotgun (WGS) entry which is preliminary data.</text>
</comment>
<gene>
    <name evidence="5" type="ORF">BC936DRAFT_145580</name>
</gene>
<protein>
    <submittedName>
        <fullName evidence="5">Uncharacterized protein</fullName>
    </submittedName>
</protein>
<proteinExistence type="inferred from homology"/>
<comment type="subcellular location">
    <subcellularLocation>
        <location evidence="1">Lysosome membrane</location>
    </subcellularLocation>
</comment>
<evidence type="ECO:0000256" key="3">
    <source>
        <dbReference type="ARBA" id="ARBA00023136"/>
    </source>
</evidence>
<keyword evidence="6" id="KW-1185">Reference proteome</keyword>
<keyword evidence="4" id="KW-0458">Lysosome</keyword>